<dbReference type="EMBL" id="AP022870">
    <property type="protein sequence ID" value="BCB77574.1"/>
    <property type="molecule type" value="Genomic_DNA"/>
</dbReference>
<feature type="transmembrane region" description="Helical" evidence="1">
    <location>
        <begin position="59"/>
        <end position="84"/>
    </location>
</feature>
<keyword evidence="1" id="KW-1133">Transmembrane helix</keyword>
<organism evidence="2 3">
    <name type="scientific">Phytohabitans flavus</name>
    <dbReference type="NCBI Taxonomy" id="1076124"/>
    <lineage>
        <taxon>Bacteria</taxon>
        <taxon>Bacillati</taxon>
        <taxon>Actinomycetota</taxon>
        <taxon>Actinomycetes</taxon>
        <taxon>Micromonosporales</taxon>
        <taxon>Micromonosporaceae</taxon>
    </lineage>
</organism>
<feature type="transmembrane region" description="Helical" evidence="1">
    <location>
        <begin position="91"/>
        <end position="115"/>
    </location>
</feature>
<proteinExistence type="predicted"/>
<gene>
    <name evidence="2" type="ORF">Pflav_039840</name>
</gene>
<evidence type="ECO:0000313" key="2">
    <source>
        <dbReference type="EMBL" id="BCB77574.1"/>
    </source>
</evidence>
<dbReference type="AlphaFoldDB" id="A0A6F8XUQ5"/>
<dbReference type="Proteomes" id="UP000502508">
    <property type="component" value="Chromosome"/>
</dbReference>
<reference evidence="2 3" key="1">
    <citation type="submission" date="2020-03" db="EMBL/GenBank/DDBJ databases">
        <title>Whole genome shotgun sequence of Phytohabitans flavus NBRC 107702.</title>
        <authorList>
            <person name="Komaki H."/>
            <person name="Tamura T."/>
        </authorList>
    </citation>
    <scope>NUCLEOTIDE SEQUENCE [LARGE SCALE GENOMIC DNA]</scope>
    <source>
        <strain evidence="2 3">NBRC 107702</strain>
    </source>
</reference>
<accession>A0A6F8XUQ5</accession>
<dbReference type="RefSeq" id="WP_173037309.1">
    <property type="nucleotide sequence ID" value="NZ_AP022870.1"/>
</dbReference>
<keyword evidence="1" id="KW-0472">Membrane</keyword>
<dbReference type="KEGG" id="pfla:Pflav_039840"/>
<reference evidence="2 3" key="2">
    <citation type="submission" date="2020-03" db="EMBL/GenBank/DDBJ databases">
        <authorList>
            <person name="Ichikawa N."/>
            <person name="Kimura A."/>
            <person name="Kitahashi Y."/>
            <person name="Uohara A."/>
        </authorList>
    </citation>
    <scope>NUCLEOTIDE SEQUENCE [LARGE SCALE GENOMIC DNA]</scope>
    <source>
        <strain evidence="2 3">NBRC 107702</strain>
    </source>
</reference>
<feature type="transmembrane region" description="Helical" evidence="1">
    <location>
        <begin position="12"/>
        <end position="35"/>
    </location>
</feature>
<keyword evidence="1" id="KW-0812">Transmembrane</keyword>
<evidence type="ECO:0000313" key="3">
    <source>
        <dbReference type="Proteomes" id="UP000502508"/>
    </source>
</evidence>
<name>A0A6F8XUQ5_9ACTN</name>
<sequence>MDTVDAAPSTGRVLTGVAVLFGWFAIAALAMVLWVSQRPTVVDENCVGFCFDERTGTGILALLFGVPAVLAGLIAGAVVLAYVLRGQRSPWLAGTIAGLSGLVIGSVISCCGWDVGGGMT</sequence>
<evidence type="ECO:0000256" key="1">
    <source>
        <dbReference type="SAM" id="Phobius"/>
    </source>
</evidence>
<protein>
    <submittedName>
        <fullName evidence="2">Uncharacterized protein</fullName>
    </submittedName>
</protein>
<keyword evidence="3" id="KW-1185">Reference proteome</keyword>